<gene>
    <name evidence="1" type="ORF">HPB47_001543</name>
</gene>
<evidence type="ECO:0000313" key="1">
    <source>
        <dbReference type="EMBL" id="KAG0422653.1"/>
    </source>
</evidence>
<keyword evidence="2" id="KW-1185">Reference proteome</keyword>
<proteinExistence type="predicted"/>
<protein>
    <submittedName>
        <fullName evidence="1">Uncharacterized protein</fullName>
    </submittedName>
</protein>
<comment type="caution">
    <text evidence="1">The sequence shown here is derived from an EMBL/GenBank/DDBJ whole genome shotgun (WGS) entry which is preliminary data.</text>
</comment>
<organism evidence="1 2">
    <name type="scientific">Ixodes persulcatus</name>
    <name type="common">Taiga tick</name>
    <dbReference type="NCBI Taxonomy" id="34615"/>
    <lineage>
        <taxon>Eukaryota</taxon>
        <taxon>Metazoa</taxon>
        <taxon>Ecdysozoa</taxon>
        <taxon>Arthropoda</taxon>
        <taxon>Chelicerata</taxon>
        <taxon>Arachnida</taxon>
        <taxon>Acari</taxon>
        <taxon>Parasitiformes</taxon>
        <taxon>Ixodida</taxon>
        <taxon>Ixodoidea</taxon>
        <taxon>Ixodidae</taxon>
        <taxon>Ixodinae</taxon>
        <taxon>Ixodes</taxon>
    </lineage>
</organism>
<reference evidence="1 2" key="1">
    <citation type="journal article" date="2020" name="Cell">
        <title>Large-Scale Comparative Analyses of Tick Genomes Elucidate Their Genetic Diversity and Vector Capacities.</title>
        <authorList>
            <consortium name="Tick Genome and Microbiome Consortium (TIGMIC)"/>
            <person name="Jia N."/>
            <person name="Wang J."/>
            <person name="Shi W."/>
            <person name="Du L."/>
            <person name="Sun Y."/>
            <person name="Zhan W."/>
            <person name="Jiang J.F."/>
            <person name="Wang Q."/>
            <person name="Zhang B."/>
            <person name="Ji P."/>
            <person name="Bell-Sakyi L."/>
            <person name="Cui X.M."/>
            <person name="Yuan T.T."/>
            <person name="Jiang B.G."/>
            <person name="Yang W.F."/>
            <person name="Lam T.T."/>
            <person name="Chang Q.C."/>
            <person name="Ding S.J."/>
            <person name="Wang X.J."/>
            <person name="Zhu J.G."/>
            <person name="Ruan X.D."/>
            <person name="Zhao L."/>
            <person name="Wei J.T."/>
            <person name="Ye R.Z."/>
            <person name="Que T.C."/>
            <person name="Du C.H."/>
            <person name="Zhou Y.H."/>
            <person name="Cheng J.X."/>
            <person name="Dai P.F."/>
            <person name="Guo W.B."/>
            <person name="Han X.H."/>
            <person name="Huang E.J."/>
            <person name="Li L.F."/>
            <person name="Wei W."/>
            <person name="Gao Y.C."/>
            <person name="Liu J.Z."/>
            <person name="Shao H.Z."/>
            <person name="Wang X."/>
            <person name="Wang C.C."/>
            <person name="Yang T.C."/>
            <person name="Huo Q.B."/>
            <person name="Li W."/>
            <person name="Chen H.Y."/>
            <person name="Chen S.E."/>
            <person name="Zhou L.G."/>
            <person name="Ni X.B."/>
            <person name="Tian J.H."/>
            <person name="Sheng Y."/>
            <person name="Liu T."/>
            <person name="Pan Y.S."/>
            <person name="Xia L.Y."/>
            <person name="Li J."/>
            <person name="Zhao F."/>
            <person name="Cao W.C."/>
        </authorList>
    </citation>
    <scope>NUCLEOTIDE SEQUENCE [LARGE SCALE GENOMIC DNA]</scope>
    <source>
        <strain evidence="1">Iper-2018</strain>
    </source>
</reference>
<evidence type="ECO:0000313" key="2">
    <source>
        <dbReference type="Proteomes" id="UP000805193"/>
    </source>
</evidence>
<dbReference type="Proteomes" id="UP000805193">
    <property type="component" value="Unassembled WGS sequence"/>
</dbReference>
<name>A0AC60PNU4_IXOPE</name>
<sequence length="139" mass="16234">MTLRIHEDVFARLSTAQLRTIVRVSWKKAFDNVHHQHLLNKLIPTQPCVRMTVRLTCSSEKSEYITILNSHTSKADAYRAIVQLNMADEPIPRHKFIRILEFIRQQEGGRTDWLRRTLTQVGQITHTMTRVSKRLFGSP</sequence>
<accession>A0AC60PNU4</accession>
<dbReference type="EMBL" id="JABSTQ010010199">
    <property type="protein sequence ID" value="KAG0422653.1"/>
    <property type="molecule type" value="Genomic_DNA"/>
</dbReference>